<feature type="domain" description="SET" evidence="3">
    <location>
        <begin position="769"/>
        <end position="1047"/>
    </location>
</feature>
<comment type="caution">
    <text evidence="4">The sequence shown here is derived from an EMBL/GenBank/DDBJ whole genome shotgun (WGS) entry which is preliminary data.</text>
</comment>
<protein>
    <recommendedName>
        <fullName evidence="3">SET domain-containing protein</fullName>
    </recommendedName>
</protein>
<organism evidence="4 5">
    <name type="scientific">Cyclospora cayetanensis</name>
    <dbReference type="NCBI Taxonomy" id="88456"/>
    <lineage>
        <taxon>Eukaryota</taxon>
        <taxon>Sar</taxon>
        <taxon>Alveolata</taxon>
        <taxon>Apicomplexa</taxon>
        <taxon>Conoidasida</taxon>
        <taxon>Coccidia</taxon>
        <taxon>Eucoccidiorida</taxon>
        <taxon>Eimeriorina</taxon>
        <taxon>Eimeriidae</taxon>
        <taxon>Cyclospora</taxon>
    </lineage>
</organism>
<reference evidence="4 5" key="1">
    <citation type="journal article" date="2016" name="BMC Genomics">
        <title>Comparative genomics reveals Cyclospora cayetanensis possesses coccidia-like metabolism and invasion components but unique surface antigens.</title>
        <authorList>
            <person name="Liu S."/>
            <person name="Wang L."/>
            <person name="Zheng H."/>
            <person name="Xu Z."/>
            <person name="Roellig D.M."/>
            <person name="Li N."/>
            <person name="Frace M.A."/>
            <person name="Tang K."/>
            <person name="Arrowood M.J."/>
            <person name="Moss D.M."/>
            <person name="Zhang L."/>
            <person name="Feng Y."/>
            <person name="Xiao L."/>
        </authorList>
    </citation>
    <scope>NUCLEOTIDE SEQUENCE [LARGE SCALE GENOMIC DNA]</scope>
    <source>
        <strain evidence="4 5">CHN_HEN01</strain>
    </source>
</reference>
<keyword evidence="5" id="KW-1185">Reference proteome</keyword>
<sequence length="1079" mass="120054">MSSRAKELKDLASSLLTLDAAALSKAPSELEGSVAAVPQTGARVEAAGEARASCFRRWNQQQRKSSDCVHALMLESSAAAKAATIVGAGSGGHSPRSTHQRRISTSMEPPCEALAAATQIVKEKQKQLLHRLDSIAAGERLLMQRRQREQRIKAPTTRSRITAPVMGPLQHPEELRQQKRRQLLQQLQAHICPQEQQNPLLEHYHHLQQPSPKQKCFYSSKRPRSSTPRRLHMKLQQHRHQPQEILEAQPHTHSDMMHEHEQKISAILKQQEDLLTEQSQHQWKQTQFNHQQPKQMGYGCGTFLTACADAVGFGLPNGAASGSNNISPVNDANIHRKILAPTPALKPQAAPHSLVFARRQQLQELAASKADSLLHFTATAEAAAVRCALIAQARDAFKNHVTINGWRLHRNVINTGASSRSLGIYTLRAAAAAWKGDKLHQAAEAALATEQELKKKAEELLPYKLCMIKISGAYGNPMALLKQLQSLKATKNELQKQTNEISRRIEEGQSAFLRFKQTAKQAEGAYLATMSKIRQELEEAEAAAESLEAAAETVDNKHREAAATLGLICQKTHCLFQKYASSRFASRCYFKGLEKVAVAARSAPAESPSTHRQQQQELQYLVAQQQLSRLRVFCEHVEAVFEVLQEDGRKSVALVDCRWQQVARGLEDMCGYGTLPEENTERHKQAKIARCASTKRLIGCVWIGSYRVFPLVEVMELTHKQWQQPQFAALLQQQLLQPVYNEQQLQELKQQGRAFAVAPVRGPAGINRGLGFVALRSLPEGFMVYEEAPLLSLQHTVNNGEATTAAAKQLLSLLLQHEHGLWEETERTEDESPGTDSEAEEENELDRREIVTRGTELLLLGLREKSEVYNHLVSASLVSRLLSVFEHCNTDLHQANPLNAFVSRCLLNPMSGGSEALRHLLAEKEAVLFLLFGSSDRNEGEDTDFRGPGEGVPSLHAIRNYYASKPLPELAPPLEDPMVPTEGDLPKSPQNTGRAFPPMKGTAFYCSMARINHCCNPNMRIEVGARGCLRLRLIRGVGCGEELCVSYLEGVRGMEREERRQRLKAFGFDCSCHHCTSGL</sequence>
<dbReference type="InterPro" id="IPR001214">
    <property type="entry name" value="SET_dom"/>
</dbReference>
<dbReference type="GO" id="GO:0005634">
    <property type="term" value="C:nucleus"/>
    <property type="evidence" value="ECO:0007669"/>
    <property type="project" value="TreeGrafter"/>
</dbReference>
<dbReference type="Pfam" id="PF00856">
    <property type="entry name" value="SET"/>
    <property type="match status" value="1"/>
</dbReference>
<dbReference type="InterPro" id="IPR046341">
    <property type="entry name" value="SET_dom_sf"/>
</dbReference>
<feature type="compositionally biased region" description="Acidic residues" evidence="2">
    <location>
        <begin position="826"/>
        <end position="844"/>
    </location>
</feature>
<dbReference type="AlphaFoldDB" id="A0A1D3D9T8"/>
<dbReference type="EMBL" id="JROU02000159">
    <property type="protein sequence ID" value="OEH80224.1"/>
    <property type="molecule type" value="Genomic_DNA"/>
</dbReference>
<evidence type="ECO:0000259" key="3">
    <source>
        <dbReference type="Pfam" id="PF00856"/>
    </source>
</evidence>
<feature type="region of interest" description="Disordered" evidence="2">
    <location>
        <begin position="823"/>
        <end position="847"/>
    </location>
</feature>
<keyword evidence="1" id="KW-0175">Coiled coil</keyword>
<proteinExistence type="predicted"/>
<dbReference type="Proteomes" id="UP000095192">
    <property type="component" value="Unassembled WGS sequence"/>
</dbReference>
<evidence type="ECO:0000256" key="2">
    <source>
        <dbReference type="SAM" id="MobiDB-lite"/>
    </source>
</evidence>
<name>A0A1D3D9T8_9EIME</name>
<accession>A0A1D3D9T8</accession>
<dbReference type="PANTHER" id="PTHR12197">
    <property type="entry name" value="HISTONE-LYSINE N-METHYLTRANSFERASE SMYD"/>
    <property type="match status" value="1"/>
</dbReference>
<dbReference type="SUPFAM" id="SSF82199">
    <property type="entry name" value="SET domain"/>
    <property type="match status" value="1"/>
</dbReference>
<dbReference type="VEuPathDB" id="ToxoDB:cyc_02159"/>
<dbReference type="PANTHER" id="PTHR12197:SF251">
    <property type="entry name" value="EG:BACR7C10.4 PROTEIN"/>
    <property type="match status" value="1"/>
</dbReference>
<dbReference type="InParanoid" id="A0A1D3D9T8"/>
<feature type="coiled-coil region" evidence="1">
    <location>
        <begin position="439"/>
        <end position="557"/>
    </location>
</feature>
<evidence type="ECO:0000256" key="1">
    <source>
        <dbReference type="SAM" id="Coils"/>
    </source>
</evidence>
<dbReference type="VEuPathDB" id="ToxoDB:LOC34619052"/>
<evidence type="ECO:0000313" key="5">
    <source>
        <dbReference type="Proteomes" id="UP000095192"/>
    </source>
</evidence>
<evidence type="ECO:0000313" key="4">
    <source>
        <dbReference type="EMBL" id="OEH80224.1"/>
    </source>
</evidence>
<gene>
    <name evidence="4" type="ORF">cyc_02159</name>
</gene>
<dbReference type="InterPro" id="IPR050869">
    <property type="entry name" value="H3K4_H4K5_MeTrfase"/>
</dbReference>
<dbReference type="CDD" id="cd20071">
    <property type="entry name" value="SET_SMYD"/>
    <property type="match status" value="1"/>
</dbReference>
<dbReference type="Gene3D" id="2.170.270.10">
    <property type="entry name" value="SET domain"/>
    <property type="match status" value="1"/>
</dbReference>